<feature type="transmembrane region" description="Helical" evidence="7">
    <location>
        <begin position="7"/>
        <end position="23"/>
    </location>
</feature>
<protein>
    <submittedName>
        <fullName evidence="8">Cytochrome d ubiquinol oxidase subunit II</fullName>
    </submittedName>
</protein>
<keyword evidence="6 7" id="KW-0472">Membrane</keyword>
<feature type="transmembrane region" description="Helical" evidence="7">
    <location>
        <begin position="193"/>
        <end position="215"/>
    </location>
</feature>
<evidence type="ECO:0000313" key="9">
    <source>
        <dbReference type="Proteomes" id="UP001589773"/>
    </source>
</evidence>
<keyword evidence="3" id="KW-1003">Cell membrane</keyword>
<feature type="transmembrane region" description="Helical" evidence="7">
    <location>
        <begin position="74"/>
        <end position="97"/>
    </location>
</feature>
<dbReference type="PANTHER" id="PTHR43141">
    <property type="entry name" value="CYTOCHROME BD2 SUBUNIT II"/>
    <property type="match status" value="1"/>
</dbReference>
<evidence type="ECO:0000256" key="7">
    <source>
        <dbReference type="SAM" id="Phobius"/>
    </source>
</evidence>
<dbReference type="PANTHER" id="PTHR43141:SF4">
    <property type="entry name" value="CYTOCHROME BD2 SUBUNIT II"/>
    <property type="match status" value="1"/>
</dbReference>
<comment type="caution">
    <text evidence="8">The sequence shown here is derived from an EMBL/GenBank/DDBJ whole genome shotgun (WGS) entry which is preliminary data.</text>
</comment>
<feature type="transmembrane region" description="Helical" evidence="7">
    <location>
        <begin position="227"/>
        <end position="249"/>
    </location>
</feature>
<dbReference type="RefSeq" id="WP_379677194.1">
    <property type="nucleotide sequence ID" value="NZ_JBHLWP010000001.1"/>
</dbReference>
<dbReference type="Proteomes" id="UP001589773">
    <property type="component" value="Unassembled WGS sequence"/>
</dbReference>
<dbReference type="NCBIfam" id="TIGR00203">
    <property type="entry name" value="cydB"/>
    <property type="match status" value="1"/>
</dbReference>
<feature type="transmembrane region" description="Helical" evidence="7">
    <location>
        <begin position="158"/>
        <end position="181"/>
    </location>
</feature>
<organism evidence="8 9">
    <name type="scientific">Massilia consociata</name>
    <dbReference type="NCBI Taxonomy" id="760117"/>
    <lineage>
        <taxon>Bacteria</taxon>
        <taxon>Pseudomonadati</taxon>
        <taxon>Pseudomonadota</taxon>
        <taxon>Betaproteobacteria</taxon>
        <taxon>Burkholderiales</taxon>
        <taxon>Oxalobacteraceae</taxon>
        <taxon>Telluria group</taxon>
        <taxon>Massilia</taxon>
    </lineage>
</organism>
<evidence type="ECO:0000256" key="5">
    <source>
        <dbReference type="ARBA" id="ARBA00022989"/>
    </source>
</evidence>
<evidence type="ECO:0000313" key="8">
    <source>
        <dbReference type="EMBL" id="MFC0250444.1"/>
    </source>
</evidence>
<comment type="similarity">
    <text evidence="2">Belongs to the cytochrome ubiquinol oxidase subunit 2 family.</text>
</comment>
<feature type="transmembrane region" description="Helical" evidence="7">
    <location>
        <begin position="118"/>
        <end position="138"/>
    </location>
</feature>
<keyword evidence="4 7" id="KW-0812">Transmembrane</keyword>
<feature type="transmembrane region" description="Helical" evidence="7">
    <location>
        <begin position="303"/>
        <end position="327"/>
    </location>
</feature>
<evidence type="ECO:0000256" key="6">
    <source>
        <dbReference type="ARBA" id="ARBA00023136"/>
    </source>
</evidence>
<dbReference type="InterPro" id="IPR003317">
    <property type="entry name" value="Cyt-d_oxidase_su2"/>
</dbReference>
<name>A0ABV6FAC2_9BURK</name>
<keyword evidence="5 7" id="KW-1133">Transmembrane helix</keyword>
<evidence type="ECO:0000256" key="1">
    <source>
        <dbReference type="ARBA" id="ARBA00004651"/>
    </source>
</evidence>
<dbReference type="Pfam" id="PF02322">
    <property type="entry name" value="Cyt_bd_oxida_II"/>
    <property type="match status" value="1"/>
</dbReference>
<reference evidence="8 9" key="1">
    <citation type="submission" date="2024-09" db="EMBL/GenBank/DDBJ databases">
        <authorList>
            <person name="Sun Q."/>
            <person name="Mori K."/>
        </authorList>
    </citation>
    <scope>NUCLEOTIDE SEQUENCE [LARGE SCALE GENOMIC DNA]</scope>
    <source>
        <strain evidence="8 9">CCM 7792</strain>
    </source>
</reference>
<accession>A0ABV6FAC2</accession>
<feature type="transmembrane region" description="Helical" evidence="7">
    <location>
        <begin position="261"/>
        <end position="283"/>
    </location>
</feature>
<evidence type="ECO:0000256" key="3">
    <source>
        <dbReference type="ARBA" id="ARBA00022475"/>
    </source>
</evidence>
<comment type="subcellular location">
    <subcellularLocation>
        <location evidence="1">Cell membrane</location>
        <topology evidence="1">Multi-pass membrane protein</topology>
    </subcellularLocation>
</comment>
<dbReference type="PIRSF" id="PIRSF000267">
    <property type="entry name" value="Cyt_oxidse_sub2"/>
    <property type="match status" value="1"/>
</dbReference>
<sequence length="338" mass="37356">MGIDTTVIWAVIIFFAVFMYVLLDGFDLGIGMLFPFTPKKRDRDTMMNTVAPVWDGNETWLVLGGEGLLAAFPVAYAIILSGLYLPLIFMLIGLVFRGVAFEFRFKAKEHERHWWDKAFIGGSVVASFFQGVSLGAFLDGIAVSGRSYAGGPLDWIAPFPLLAGVGVMIAYTLLGATWLVMKTEGELHARMVQVARPFALMLLAAIVIVSIWTPLRDPAVADRWFTFPNIVFLAPVPVLVLVFMTLLLRSLGRKDREPHRLPFVAALALIFLGYSGMAISIWPHIVPPAITIWEAASPPASQGFALVGTLFILPIILMYTAWSYWVFRGKVKADAGYH</sequence>
<evidence type="ECO:0000256" key="4">
    <source>
        <dbReference type="ARBA" id="ARBA00022692"/>
    </source>
</evidence>
<evidence type="ECO:0000256" key="2">
    <source>
        <dbReference type="ARBA" id="ARBA00007543"/>
    </source>
</evidence>
<dbReference type="EMBL" id="JBHLWP010000001">
    <property type="protein sequence ID" value="MFC0250444.1"/>
    <property type="molecule type" value="Genomic_DNA"/>
</dbReference>
<gene>
    <name evidence="8" type="primary">cydB</name>
    <name evidence="8" type="ORF">ACFFJK_00955</name>
</gene>
<proteinExistence type="inferred from homology"/>
<keyword evidence="9" id="KW-1185">Reference proteome</keyword>